<gene>
    <name evidence="2" type="primary">LOC107806988</name>
</gene>
<dbReference type="Proteomes" id="UP000790787">
    <property type="component" value="Chromosome 22"/>
</dbReference>
<reference evidence="1" key="1">
    <citation type="journal article" date="2014" name="Nat. Commun.">
        <title>The tobacco genome sequence and its comparison with those of tomato and potato.</title>
        <authorList>
            <person name="Sierro N."/>
            <person name="Battey J.N."/>
            <person name="Ouadi S."/>
            <person name="Bakaher N."/>
            <person name="Bovet L."/>
            <person name="Willig A."/>
            <person name="Goepfert S."/>
            <person name="Peitsch M.C."/>
            <person name="Ivanov N.V."/>
        </authorList>
    </citation>
    <scope>NUCLEOTIDE SEQUENCE [LARGE SCALE GENOMIC DNA]</scope>
</reference>
<accession>A0AC58TPK0</accession>
<protein>
    <submittedName>
        <fullName evidence="2">Uncharacterized protein LOC107806988</fullName>
    </submittedName>
</protein>
<keyword evidence="1" id="KW-1185">Reference proteome</keyword>
<evidence type="ECO:0000313" key="1">
    <source>
        <dbReference type="Proteomes" id="UP000790787"/>
    </source>
</evidence>
<reference evidence="2" key="2">
    <citation type="submission" date="2025-08" db="UniProtKB">
        <authorList>
            <consortium name="RefSeq"/>
        </authorList>
    </citation>
    <scope>IDENTIFICATION</scope>
    <source>
        <tissue evidence="2">Leaf</tissue>
    </source>
</reference>
<sequence length="467" mass="53102">MNEQVAEQVAPLVPENSNREKPASNVQRVIPAPFPQRLVKQKKADQYKKFMEILRQIQLNIPLMDALREIPGYAKMMKDLMSRKFDFQDLSNVTLKQTCSAVVAKPIAQKVSDPGIGRARPTSMLLQLADHTVKRPTGILDDVLVQVGKFVFPADFVILDCQQSLRRPGEYANCSLVEAVDVILQKDDMTLTVKDPLEACLMNLEEMDGEGLAEWVMALEGSTALTEGHRPSREHQRRLNPNMKEVVKKEVIKWLDAGIIFPISDSNWVSPVQCVPKKGGMTVVKNENNELISTRTVTGWRICMDYKKLNTATRKDHFPLPFIDQMLDRLAGRSHFCFLDGYSGYNQISVAPEYREKTSFTCPYDIFAFRRMPFVLCNAPATFQRLTFEELKKRLITAPIIVTPNWEQPFELMCDANDYAIGTVLGQRKDKLMHSIYYASRMLSGAQLNYTVTEKAMLAVVFAFDKF</sequence>
<evidence type="ECO:0000313" key="2">
    <source>
        <dbReference type="RefSeq" id="XP_075099138.1"/>
    </source>
</evidence>
<organism evidence="1 2">
    <name type="scientific">Nicotiana tabacum</name>
    <name type="common">Common tobacco</name>
    <dbReference type="NCBI Taxonomy" id="4097"/>
    <lineage>
        <taxon>Eukaryota</taxon>
        <taxon>Viridiplantae</taxon>
        <taxon>Streptophyta</taxon>
        <taxon>Embryophyta</taxon>
        <taxon>Tracheophyta</taxon>
        <taxon>Spermatophyta</taxon>
        <taxon>Magnoliopsida</taxon>
        <taxon>eudicotyledons</taxon>
        <taxon>Gunneridae</taxon>
        <taxon>Pentapetalae</taxon>
        <taxon>asterids</taxon>
        <taxon>lamiids</taxon>
        <taxon>Solanales</taxon>
        <taxon>Solanaceae</taxon>
        <taxon>Nicotianoideae</taxon>
        <taxon>Nicotianeae</taxon>
        <taxon>Nicotiana</taxon>
    </lineage>
</organism>
<proteinExistence type="predicted"/>
<name>A0AC58TPK0_TOBAC</name>
<dbReference type="RefSeq" id="XP_075099138.1">
    <property type="nucleotide sequence ID" value="XM_075243037.1"/>
</dbReference>